<evidence type="ECO:0000313" key="3">
    <source>
        <dbReference type="Proteomes" id="UP001501822"/>
    </source>
</evidence>
<dbReference type="EMBL" id="BAAABM010000070">
    <property type="protein sequence ID" value="GAA0370822.1"/>
    <property type="molecule type" value="Genomic_DNA"/>
</dbReference>
<keyword evidence="1" id="KW-0732">Signal</keyword>
<accession>A0ABP3HK17</accession>
<evidence type="ECO:0000313" key="2">
    <source>
        <dbReference type="EMBL" id="GAA0370822.1"/>
    </source>
</evidence>
<reference evidence="3" key="1">
    <citation type="journal article" date="2019" name="Int. J. Syst. Evol. Microbiol.">
        <title>The Global Catalogue of Microorganisms (GCM) 10K type strain sequencing project: providing services to taxonomists for standard genome sequencing and annotation.</title>
        <authorList>
            <consortium name="The Broad Institute Genomics Platform"/>
            <consortium name="The Broad Institute Genome Sequencing Center for Infectious Disease"/>
            <person name="Wu L."/>
            <person name="Ma J."/>
        </authorList>
    </citation>
    <scope>NUCLEOTIDE SEQUENCE [LARGE SCALE GENOMIC DNA]</scope>
    <source>
        <strain evidence="3">JCM 3146</strain>
    </source>
</reference>
<name>A0ABP3HK17_9ACTN</name>
<sequence length="92" mass="9827">MGISRRMGVTVAGLAFAGATAATLGTAGSASAQTATITAPQSVAAYGGSSGYAHRRSVVRKHLRHGNFSFSYYKRTTDTNWYYWYGGCCGWF</sequence>
<organism evidence="2 3">
    <name type="scientific">Actinoallomurus spadix</name>
    <dbReference type="NCBI Taxonomy" id="79912"/>
    <lineage>
        <taxon>Bacteria</taxon>
        <taxon>Bacillati</taxon>
        <taxon>Actinomycetota</taxon>
        <taxon>Actinomycetes</taxon>
        <taxon>Streptosporangiales</taxon>
        <taxon>Thermomonosporaceae</taxon>
        <taxon>Actinoallomurus</taxon>
    </lineage>
</organism>
<protein>
    <submittedName>
        <fullName evidence="2">Uncharacterized protein</fullName>
    </submittedName>
</protein>
<proteinExistence type="predicted"/>
<feature type="chain" id="PRO_5047436874" evidence="1">
    <location>
        <begin position="33"/>
        <end position="92"/>
    </location>
</feature>
<keyword evidence="3" id="KW-1185">Reference proteome</keyword>
<comment type="caution">
    <text evidence="2">The sequence shown here is derived from an EMBL/GenBank/DDBJ whole genome shotgun (WGS) entry which is preliminary data.</text>
</comment>
<evidence type="ECO:0000256" key="1">
    <source>
        <dbReference type="SAM" id="SignalP"/>
    </source>
</evidence>
<dbReference type="PROSITE" id="PS51318">
    <property type="entry name" value="TAT"/>
    <property type="match status" value="1"/>
</dbReference>
<dbReference type="InterPro" id="IPR006311">
    <property type="entry name" value="TAT_signal"/>
</dbReference>
<gene>
    <name evidence="2" type="ORF">GCM10010151_70900</name>
</gene>
<dbReference type="Proteomes" id="UP001501822">
    <property type="component" value="Unassembled WGS sequence"/>
</dbReference>
<feature type="signal peptide" evidence="1">
    <location>
        <begin position="1"/>
        <end position="32"/>
    </location>
</feature>